<feature type="compositionally biased region" description="Low complexity" evidence="1">
    <location>
        <begin position="468"/>
        <end position="480"/>
    </location>
</feature>
<dbReference type="KEGG" id="bpg:Bathy09g01330"/>
<feature type="region of interest" description="Disordered" evidence="1">
    <location>
        <begin position="132"/>
        <end position="156"/>
    </location>
</feature>
<organism evidence="2 3">
    <name type="scientific">Bathycoccus prasinos</name>
    <dbReference type="NCBI Taxonomy" id="41875"/>
    <lineage>
        <taxon>Eukaryota</taxon>
        <taxon>Viridiplantae</taxon>
        <taxon>Chlorophyta</taxon>
        <taxon>Mamiellophyceae</taxon>
        <taxon>Mamiellales</taxon>
        <taxon>Bathycoccaceae</taxon>
        <taxon>Bathycoccus</taxon>
    </lineage>
</organism>
<proteinExistence type="predicted"/>
<dbReference type="PANTHER" id="PTHR34284">
    <property type="entry name" value="FG-GAP REPEAT-CONTAINING PROTEIN"/>
    <property type="match status" value="1"/>
</dbReference>
<feature type="compositionally biased region" description="Acidic residues" evidence="1">
    <location>
        <begin position="977"/>
        <end position="989"/>
    </location>
</feature>
<protein>
    <recommendedName>
        <fullName evidence="4">FG-GAP repeat-containing protein</fullName>
    </recommendedName>
</protein>
<feature type="region of interest" description="Disordered" evidence="1">
    <location>
        <begin position="199"/>
        <end position="223"/>
    </location>
</feature>
<name>K8F371_9CHLO</name>
<gene>
    <name evidence="2" type="ORF">Bathy09g01330</name>
</gene>
<evidence type="ECO:0000313" key="3">
    <source>
        <dbReference type="Proteomes" id="UP000198341"/>
    </source>
</evidence>
<dbReference type="Proteomes" id="UP000198341">
    <property type="component" value="Chromosome 9"/>
</dbReference>
<evidence type="ECO:0000256" key="1">
    <source>
        <dbReference type="SAM" id="MobiDB-lite"/>
    </source>
</evidence>
<dbReference type="GeneID" id="19013640"/>
<keyword evidence="3" id="KW-1185">Reference proteome</keyword>
<feature type="compositionally biased region" description="Acidic residues" evidence="1">
    <location>
        <begin position="956"/>
        <end position="967"/>
    </location>
</feature>
<evidence type="ECO:0000313" key="2">
    <source>
        <dbReference type="EMBL" id="CCO66520.1"/>
    </source>
</evidence>
<accession>K8F371</accession>
<feature type="region of interest" description="Disordered" evidence="1">
    <location>
        <begin position="659"/>
        <end position="687"/>
    </location>
</feature>
<dbReference type="RefSeq" id="XP_007510960.1">
    <property type="nucleotide sequence ID" value="XM_007510898.1"/>
</dbReference>
<feature type="region of interest" description="Disordered" evidence="1">
    <location>
        <begin position="458"/>
        <end position="504"/>
    </location>
</feature>
<evidence type="ECO:0008006" key="4">
    <source>
        <dbReference type="Google" id="ProtNLM"/>
    </source>
</evidence>
<feature type="region of interest" description="Disordered" evidence="1">
    <location>
        <begin position="801"/>
        <end position="831"/>
    </location>
</feature>
<feature type="compositionally biased region" description="Basic residues" evidence="1">
    <location>
        <begin position="659"/>
        <end position="677"/>
    </location>
</feature>
<dbReference type="eggNOG" id="ENOG502QPN1">
    <property type="taxonomic scope" value="Eukaryota"/>
</dbReference>
<dbReference type="OrthoDB" id="498961at2759"/>
<dbReference type="EMBL" id="FO082270">
    <property type="protein sequence ID" value="CCO66520.1"/>
    <property type="molecule type" value="Genomic_DNA"/>
</dbReference>
<dbReference type="PANTHER" id="PTHR34284:SF1">
    <property type="entry name" value="FG-GAP REPEAT-CONTAINING PROTEIN"/>
    <property type="match status" value="1"/>
</dbReference>
<reference evidence="2 3" key="1">
    <citation type="submission" date="2011-10" db="EMBL/GenBank/DDBJ databases">
        <authorList>
            <person name="Genoscope - CEA"/>
        </authorList>
    </citation>
    <scope>NUCLEOTIDE SEQUENCE [LARGE SCALE GENOMIC DNA]</scope>
    <source>
        <strain evidence="2 3">RCC 1105</strain>
    </source>
</reference>
<sequence>MHHQAAKVGFNTLNIQLLNFPLSAFLTVRERRERMGRRKAKSSSSALRTRDVLVLSLFCFALLRCLFFNRNNSVGSLNGMSFVKQWEILTVDSSSSSSPPKPLLPVLFFDLNGDGRQETLIAFDESNKIGIYDGSSRGGKGQKTKNNENGMNEDEDVGNENTLRLLKMVDLRETNEKSKTHRMRDEHGGKRVIALAAGRPEARRRGETKRRRSGSGIGSKQRRKTVVMIKRKAIFVAVTEELQVMTFDHNAKKKWERSARDALFSGKAHHRHHLGGRGGRGDSMRVEEIAVTVVSAKGENEDGLVVVGGRVEYEKYQNEEGEEGEDYERGMEAYARELKDDEMLSMHRGGRRDETIEFKEEGVEDIIEDDNDTFASQNGAFVYLAFNARSGELVWRRVASDFVADPAELLRTTTPAHEVRLDSHLTKIEEHKSKTDGICRSYRESALAEALPHAWRDAEDTRMRSAPFSKSQKQTSSSFGGRKKRARGGRDPGPLATSAATTNLKAASRDPNFAVADKTNDFSSLLSRGFSYLNLGKSAVHHRDDEREKLDYHNRRFHHQHMMSSSNNNIKNAIIAHHRDGVEVLDAFTGELICQLALQHPGYHADINGDGAIDHLDARGHRAHIADVAMDNFSPGCWASVTSGAPDVQTVFEGSICKPTRKSSMKSTPRQRAKSNKKQQNSGDFYLRNKNKDDVDVLTPIIVRRDDKSERDRSFRRATKDAVFLNSRGELTCYAKDGTRRWMVNTRASWKIDVNGPPKDGIYDLFSDVNNNNDSKEMDRFVPTLATFKFRTHHRHHGVSHNVVVSSSDEDSTNRTNYDVSGGGGGGSPTAPSPFLSQRSLFFNEQSRRRHTSEASLVVGSKRAVIVSPSGTKIATIFLPSMPIARAQVLDCNDDGKNDFIVRMETSTICYAQKSTSALSVYVVMLTSLVLSSFVAFIHRVEFESLPPKPGKKDDDFNDFNDDDSDSESSRSSSSNSDDESHDGEEKETEQEKEKRTRRRKEAPRVFPTMRIKRFARSTDVDIKAD</sequence>
<feature type="region of interest" description="Disordered" evidence="1">
    <location>
        <begin position="948"/>
        <end position="1012"/>
    </location>
</feature>
<dbReference type="AlphaFoldDB" id="K8F371"/>